<dbReference type="GO" id="GO:0005886">
    <property type="term" value="C:plasma membrane"/>
    <property type="evidence" value="ECO:0007669"/>
    <property type="project" value="TreeGrafter"/>
</dbReference>
<dbReference type="OrthoDB" id="6050183at2759"/>
<dbReference type="Pfam" id="PF13540">
    <property type="entry name" value="RCC1_2"/>
    <property type="match status" value="1"/>
</dbReference>
<dbReference type="InterPro" id="IPR000408">
    <property type="entry name" value="Reg_chr_condens"/>
</dbReference>
<name>A0A8S9YSX7_9TREM</name>
<evidence type="ECO:0000256" key="1">
    <source>
        <dbReference type="PROSITE-ProRule" id="PRU00235"/>
    </source>
</evidence>
<comment type="caution">
    <text evidence="2">The sequence shown here is derived from an EMBL/GenBank/DDBJ whole genome shotgun (WGS) entry which is preliminary data.</text>
</comment>
<dbReference type="Proteomes" id="UP000822476">
    <property type="component" value="Unassembled WGS sequence"/>
</dbReference>
<sequence length="72" mass="8094">MFLIVFGLKDLFKRSPCILSFDNLDVKDYSCGNKHIAILLENGTVYSLGSNEYGQLGLGDKVPRIDPRLIYV</sequence>
<dbReference type="PANTHER" id="PTHR45943">
    <property type="entry name" value="E3 UBIQUITIN-PROTEIN LIGASE MYCBP2"/>
    <property type="match status" value="1"/>
</dbReference>
<dbReference type="GO" id="GO:0061630">
    <property type="term" value="F:ubiquitin protein ligase activity"/>
    <property type="evidence" value="ECO:0007669"/>
    <property type="project" value="TreeGrafter"/>
</dbReference>
<dbReference type="Gene3D" id="2.130.10.30">
    <property type="entry name" value="Regulator of chromosome condensation 1/beta-lactamase-inhibitor protein II"/>
    <property type="match status" value="1"/>
</dbReference>
<gene>
    <name evidence="2" type="ORF">EG68_05226</name>
</gene>
<accession>A0A8S9YSX7</accession>
<evidence type="ECO:0000313" key="3">
    <source>
        <dbReference type="Proteomes" id="UP000822476"/>
    </source>
</evidence>
<feature type="repeat" description="RCC1" evidence="1">
    <location>
        <begin position="43"/>
        <end position="72"/>
    </location>
</feature>
<proteinExistence type="predicted"/>
<protein>
    <submittedName>
        <fullName evidence="2">Uncharacterized protein</fullName>
    </submittedName>
</protein>
<dbReference type="SUPFAM" id="SSF50985">
    <property type="entry name" value="RCC1/BLIP-II"/>
    <property type="match status" value="1"/>
</dbReference>
<dbReference type="GO" id="GO:0005634">
    <property type="term" value="C:nucleus"/>
    <property type="evidence" value="ECO:0007669"/>
    <property type="project" value="TreeGrafter"/>
</dbReference>
<dbReference type="EMBL" id="JTDE01002130">
    <property type="protein sequence ID" value="KAF7257822.1"/>
    <property type="molecule type" value="Genomic_DNA"/>
</dbReference>
<dbReference type="PROSITE" id="PS50012">
    <property type="entry name" value="RCC1_3"/>
    <property type="match status" value="1"/>
</dbReference>
<keyword evidence="3" id="KW-1185">Reference proteome</keyword>
<dbReference type="InterPro" id="IPR009091">
    <property type="entry name" value="RCC1/BLIP-II"/>
</dbReference>
<reference evidence="2" key="1">
    <citation type="submission" date="2019-07" db="EMBL/GenBank/DDBJ databases">
        <title>Annotation for the trematode Paragonimus miyazaki's.</title>
        <authorList>
            <person name="Choi Y.-J."/>
        </authorList>
    </citation>
    <scope>NUCLEOTIDE SEQUENCE</scope>
    <source>
        <strain evidence="2">Japan</strain>
    </source>
</reference>
<dbReference type="PANTHER" id="PTHR45943:SF2">
    <property type="entry name" value="RING-TYPE DOMAIN-CONTAINING PROTEIN"/>
    <property type="match status" value="1"/>
</dbReference>
<organism evidence="2 3">
    <name type="scientific">Paragonimus skrjabini miyazakii</name>
    <dbReference type="NCBI Taxonomy" id="59628"/>
    <lineage>
        <taxon>Eukaryota</taxon>
        <taxon>Metazoa</taxon>
        <taxon>Spiralia</taxon>
        <taxon>Lophotrochozoa</taxon>
        <taxon>Platyhelminthes</taxon>
        <taxon>Trematoda</taxon>
        <taxon>Digenea</taxon>
        <taxon>Plagiorchiida</taxon>
        <taxon>Troglotremata</taxon>
        <taxon>Troglotrematidae</taxon>
        <taxon>Paragonimus</taxon>
    </lineage>
</organism>
<dbReference type="AlphaFoldDB" id="A0A8S9YSX7"/>
<evidence type="ECO:0000313" key="2">
    <source>
        <dbReference type="EMBL" id="KAF7257822.1"/>
    </source>
</evidence>